<comment type="cofactor">
    <cofactor evidence="16 17">
        <name>FMN</name>
        <dbReference type="ChEBI" id="CHEBI:58210"/>
    </cofactor>
</comment>
<keyword evidence="9 16" id="KW-1133">Transmembrane helix</keyword>
<feature type="modified residue" description="FMN phosphoryl threonine" evidence="16">
    <location>
        <position position="233"/>
    </location>
</feature>
<comment type="caution">
    <text evidence="19">The sequence shown here is derived from an EMBL/GenBank/DDBJ whole genome shotgun (WGS) entry which is preliminary data.</text>
</comment>
<evidence type="ECO:0000313" key="19">
    <source>
        <dbReference type="EMBL" id="PNF61267.1"/>
    </source>
</evidence>
<dbReference type="GO" id="GO:0005886">
    <property type="term" value="C:plasma membrane"/>
    <property type="evidence" value="ECO:0007669"/>
    <property type="project" value="UniProtKB-SubCell"/>
</dbReference>
<evidence type="ECO:0000256" key="7">
    <source>
        <dbReference type="ARBA" id="ARBA00022692"/>
    </source>
</evidence>
<evidence type="ECO:0000256" key="8">
    <source>
        <dbReference type="ARBA" id="ARBA00022967"/>
    </source>
</evidence>
<evidence type="ECO:0000256" key="16">
    <source>
        <dbReference type="HAMAP-Rule" id="MF_00427"/>
    </source>
</evidence>
<keyword evidence="15 16" id="KW-0739">Sodium transport</keyword>
<dbReference type="PANTHER" id="PTHR37838:SF1">
    <property type="entry name" value="NA(+)-TRANSLOCATING NADH-QUINONE REDUCTASE SUBUNIT C"/>
    <property type="match status" value="1"/>
</dbReference>
<evidence type="ECO:0000256" key="1">
    <source>
        <dbReference type="ARBA" id="ARBA00022448"/>
    </source>
</evidence>
<keyword evidence="10 16" id="KW-0520">NAD</keyword>
<evidence type="ECO:0000256" key="10">
    <source>
        <dbReference type="ARBA" id="ARBA00023027"/>
    </source>
</evidence>
<dbReference type="EC" id="7.2.1.1" evidence="16 17"/>
<dbReference type="SMART" id="SM00900">
    <property type="entry name" value="FMN_bind"/>
    <property type="match status" value="1"/>
</dbReference>
<dbReference type="InterPro" id="IPR007329">
    <property type="entry name" value="FMN-bd"/>
</dbReference>
<evidence type="ECO:0000256" key="11">
    <source>
        <dbReference type="ARBA" id="ARBA00023053"/>
    </source>
</evidence>
<evidence type="ECO:0000256" key="5">
    <source>
        <dbReference type="ARBA" id="ARBA00022630"/>
    </source>
</evidence>
<keyword evidence="11 16" id="KW-0915">Sodium</keyword>
<proteinExistence type="inferred from homology"/>
<organism evidence="19 20">
    <name type="scientific">Stutzerimonas stutzeri</name>
    <name type="common">Pseudomonas stutzeri</name>
    <dbReference type="NCBI Taxonomy" id="316"/>
    <lineage>
        <taxon>Bacteria</taxon>
        <taxon>Pseudomonadati</taxon>
        <taxon>Pseudomonadota</taxon>
        <taxon>Gammaproteobacteria</taxon>
        <taxon>Pseudomonadales</taxon>
        <taxon>Pseudomonadaceae</taxon>
        <taxon>Stutzerimonas</taxon>
    </lineage>
</organism>
<evidence type="ECO:0000256" key="3">
    <source>
        <dbReference type="ARBA" id="ARBA00022519"/>
    </source>
</evidence>
<evidence type="ECO:0000256" key="13">
    <source>
        <dbReference type="ARBA" id="ARBA00023075"/>
    </source>
</evidence>
<sequence length="264" mass="28442">MSSQKESTVRTLTVALLVCLVCSIFVAGAAVALRPTQQENRLLDKQRSILAIAGLGEAGMSGNQVKQLFNDRIVARLVDLETGKFSDEFDAKTFDPLAAAKDPELSKRLPADQDIASIKRRERYSTIYIVEGQGEGDIDTLILPVRGYGLWSTLYGFMAVQGDLDTVAGFGFYQHGETPGLGGEVDNPKWRGQWPGKELFDDNGKLAVQVVKGGVDPQSPRATHQVDGLAGATLTSNGVNALLQFWLGENGFGPFIANLRAGEA</sequence>
<keyword evidence="13 16" id="KW-0830">Ubiquinone</keyword>
<evidence type="ECO:0000256" key="14">
    <source>
        <dbReference type="ARBA" id="ARBA00023136"/>
    </source>
</evidence>
<keyword evidence="14 16" id="KW-0472">Membrane</keyword>
<reference evidence="19 20" key="1">
    <citation type="submission" date="2018-01" db="EMBL/GenBank/DDBJ databases">
        <title>Denitrification phenotypes of diverse strains of Pseudomonas stutzeri.</title>
        <authorList>
            <person name="Milligan D.A."/>
            <person name="Bergaust L."/>
            <person name="Bakken L.R."/>
            <person name="Frostegard A."/>
        </authorList>
    </citation>
    <scope>NUCLEOTIDE SEQUENCE [LARGE SCALE GENOMIC DNA]</scope>
    <source>
        <strain evidence="19 20">CCUG 44592</strain>
    </source>
</reference>
<comment type="subcellular location">
    <subcellularLocation>
        <location evidence="16">Cell membrane</location>
        <topology evidence="16">Single-pass membrane protein</topology>
    </subcellularLocation>
</comment>
<dbReference type="AlphaFoldDB" id="A0A2N8RJJ6"/>
<evidence type="ECO:0000256" key="15">
    <source>
        <dbReference type="ARBA" id="ARBA00023201"/>
    </source>
</evidence>
<comment type="subunit">
    <text evidence="16 17">Composed of six subunits; NqrA, NqrB, NqrC, NqrD, NqrE and NqrF.</text>
</comment>
<gene>
    <name evidence="16" type="primary">nqrC</name>
    <name evidence="19" type="ORF">CXK99_00590</name>
</gene>
<comment type="similarity">
    <text evidence="16 17">Belongs to the NqrC family.</text>
</comment>
<dbReference type="NCBIfam" id="TIGR01938">
    <property type="entry name" value="nqrC"/>
    <property type="match status" value="1"/>
</dbReference>
<name>A0A2N8RJJ6_STUST</name>
<dbReference type="PANTHER" id="PTHR37838">
    <property type="entry name" value="NA(+)-TRANSLOCATING NADH-QUINONE REDUCTASE SUBUNIT C"/>
    <property type="match status" value="1"/>
</dbReference>
<dbReference type="Proteomes" id="UP000236003">
    <property type="component" value="Unassembled WGS sequence"/>
</dbReference>
<evidence type="ECO:0000259" key="18">
    <source>
        <dbReference type="SMART" id="SM00900"/>
    </source>
</evidence>
<keyword evidence="2 16" id="KW-1003">Cell membrane</keyword>
<feature type="domain" description="FMN-binding" evidence="18">
    <location>
        <begin position="149"/>
        <end position="250"/>
    </location>
</feature>
<dbReference type="NCBIfam" id="NF003749">
    <property type="entry name" value="PRK05346.1-5"/>
    <property type="match status" value="1"/>
</dbReference>
<evidence type="ECO:0000256" key="2">
    <source>
        <dbReference type="ARBA" id="ARBA00022475"/>
    </source>
</evidence>
<evidence type="ECO:0000256" key="17">
    <source>
        <dbReference type="PIRNR" id="PIRNR009437"/>
    </source>
</evidence>
<dbReference type="InterPro" id="IPR010204">
    <property type="entry name" value="NqrC"/>
</dbReference>
<evidence type="ECO:0000256" key="6">
    <source>
        <dbReference type="ARBA" id="ARBA00022643"/>
    </source>
</evidence>
<dbReference type="HAMAP" id="MF_00427">
    <property type="entry name" value="NqrC"/>
    <property type="match status" value="1"/>
</dbReference>
<accession>A0A2N8RJJ6</accession>
<evidence type="ECO:0000256" key="4">
    <source>
        <dbReference type="ARBA" id="ARBA00022553"/>
    </source>
</evidence>
<dbReference type="NCBIfam" id="NF003746">
    <property type="entry name" value="PRK05346.1-1"/>
    <property type="match status" value="1"/>
</dbReference>
<dbReference type="GO" id="GO:0010181">
    <property type="term" value="F:FMN binding"/>
    <property type="evidence" value="ECO:0007669"/>
    <property type="project" value="UniProtKB-UniRule"/>
</dbReference>
<comment type="caution">
    <text evidence="16">Lacks conserved residue(s) required for the propagation of feature annotation.</text>
</comment>
<evidence type="ECO:0000256" key="9">
    <source>
        <dbReference type="ARBA" id="ARBA00022989"/>
    </source>
</evidence>
<keyword evidence="8 16" id="KW-1278">Translocase</keyword>
<keyword evidence="3" id="KW-0997">Cell inner membrane</keyword>
<evidence type="ECO:0000313" key="20">
    <source>
        <dbReference type="Proteomes" id="UP000236003"/>
    </source>
</evidence>
<keyword evidence="7 16" id="KW-0812">Transmembrane</keyword>
<keyword evidence="12 16" id="KW-0406">Ion transport</keyword>
<protein>
    <recommendedName>
        <fullName evidence="16 17">Na(+)-translocating NADH-quinone reductase subunit C</fullName>
        <shortName evidence="16 17">Na(+)-NQR subunit C</shortName>
        <shortName evidence="16 17">Na(+)-translocating NQR subunit C</shortName>
        <ecNumber evidence="16 17">7.2.1.1</ecNumber>
    </recommendedName>
    <alternativeName>
        <fullName evidence="16 17">NQR complex subunit C</fullName>
    </alternativeName>
    <alternativeName>
        <fullName evidence="16 17">NQR-1 subunit C</fullName>
    </alternativeName>
</protein>
<keyword evidence="5 16" id="KW-0285">Flavoprotein</keyword>
<dbReference type="EMBL" id="POUM01000001">
    <property type="protein sequence ID" value="PNF61267.1"/>
    <property type="molecule type" value="Genomic_DNA"/>
</dbReference>
<comment type="catalytic activity">
    <reaction evidence="16 17">
        <text>a ubiquinone + n Na(+)(in) + NADH + H(+) = a ubiquinol + n Na(+)(out) + NAD(+)</text>
        <dbReference type="Rhea" id="RHEA:47748"/>
        <dbReference type="Rhea" id="RHEA-COMP:9565"/>
        <dbReference type="Rhea" id="RHEA-COMP:9566"/>
        <dbReference type="ChEBI" id="CHEBI:15378"/>
        <dbReference type="ChEBI" id="CHEBI:16389"/>
        <dbReference type="ChEBI" id="CHEBI:17976"/>
        <dbReference type="ChEBI" id="CHEBI:29101"/>
        <dbReference type="ChEBI" id="CHEBI:57540"/>
        <dbReference type="ChEBI" id="CHEBI:57945"/>
        <dbReference type="EC" id="7.2.1.1"/>
    </reaction>
</comment>
<keyword evidence="6 16" id="KW-0288">FMN</keyword>
<dbReference type="Pfam" id="PF04205">
    <property type="entry name" value="FMN_bind"/>
    <property type="match status" value="1"/>
</dbReference>
<keyword evidence="1 16" id="KW-0813">Transport</keyword>
<comment type="function">
    <text evidence="16">NQR complex catalyzes the reduction of ubiquinone-1 to ubiquinol by two successive reactions, coupled with the transport of Na(+) ions from the cytoplasm to the periplasm. NqrA to NqrE are probably involved in the second step, the conversion of ubisemiquinone to ubiquinol.</text>
</comment>
<dbReference type="PIRSF" id="PIRSF009437">
    <property type="entry name" value="NQR-1_subunit_C"/>
    <property type="match status" value="1"/>
</dbReference>
<dbReference type="RefSeq" id="WP_102819511.1">
    <property type="nucleotide sequence ID" value="NZ_JAMOHR010000001.1"/>
</dbReference>
<dbReference type="GO" id="GO:0016655">
    <property type="term" value="F:oxidoreductase activity, acting on NAD(P)H, quinone or similar compound as acceptor"/>
    <property type="evidence" value="ECO:0007669"/>
    <property type="project" value="UniProtKB-UniRule"/>
</dbReference>
<dbReference type="GO" id="GO:0006814">
    <property type="term" value="P:sodium ion transport"/>
    <property type="evidence" value="ECO:0007669"/>
    <property type="project" value="UniProtKB-UniRule"/>
</dbReference>
<keyword evidence="4 16" id="KW-0597">Phosphoprotein</keyword>
<evidence type="ECO:0000256" key="12">
    <source>
        <dbReference type="ARBA" id="ARBA00023065"/>
    </source>
</evidence>